<dbReference type="EMBL" id="VTPC01036922">
    <property type="protein sequence ID" value="KAF2891201.1"/>
    <property type="molecule type" value="Genomic_DNA"/>
</dbReference>
<organism evidence="1 2">
    <name type="scientific">Ignelater luminosus</name>
    <name type="common">Cucubano</name>
    <name type="synonym">Pyrophorus luminosus</name>
    <dbReference type="NCBI Taxonomy" id="2038154"/>
    <lineage>
        <taxon>Eukaryota</taxon>
        <taxon>Metazoa</taxon>
        <taxon>Ecdysozoa</taxon>
        <taxon>Arthropoda</taxon>
        <taxon>Hexapoda</taxon>
        <taxon>Insecta</taxon>
        <taxon>Pterygota</taxon>
        <taxon>Neoptera</taxon>
        <taxon>Endopterygota</taxon>
        <taxon>Coleoptera</taxon>
        <taxon>Polyphaga</taxon>
        <taxon>Elateriformia</taxon>
        <taxon>Elateroidea</taxon>
        <taxon>Elateridae</taxon>
        <taxon>Agrypninae</taxon>
        <taxon>Pyrophorini</taxon>
        <taxon>Ignelater</taxon>
    </lineage>
</organism>
<protein>
    <submittedName>
        <fullName evidence="1">Uncharacterized protein</fullName>
    </submittedName>
</protein>
<dbReference type="Proteomes" id="UP000801492">
    <property type="component" value="Unassembled WGS sequence"/>
</dbReference>
<proteinExistence type="predicted"/>
<name>A0A8K0CT82_IGNLU</name>
<evidence type="ECO:0000313" key="1">
    <source>
        <dbReference type="EMBL" id="KAF2891201.1"/>
    </source>
</evidence>
<dbReference type="AlphaFoldDB" id="A0A8K0CT82"/>
<evidence type="ECO:0000313" key="2">
    <source>
        <dbReference type="Proteomes" id="UP000801492"/>
    </source>
</evidence>
<gene>
    <name evidence="1" type="ORF">ILUMI_14972</name>
</gene>
<accession>A0A8K0CT82</accession>
<keyword evidence="2" id="KW-1185">Reference proteome</keyword>
<reference evidence="1" key="1">
    <citation type="submission" date="2019-08" db="EMBL/GenBank/DDBJ databases">
        <title>The genome of the North American firefly Photinus pyralis.</title>
        <authorList>
            <consortium name="Photinus pyralis genome working group"/>
            <person name="Fallon T.R."/>
            <person name="Sander Lower S.E."/>
            <person name="Weng J.-K."/>
        </authorList>
    </citation>
    <scope>NUCLEOTIDE SEQUENCE</scope>
    <source>
        <strain evidence="1">TRF0915ILg1</strain>
        <tissue evidence="1">Whole body</tissue>
    </source>
</reference>
<sequence length="67" mass="7705">MSLRTITATKDVDENPKIWHRVTLCPGKYLYLADTLSRPTSRNNKITELKDKFDEEVEAHPNASQCN</sequence>
<comment type="caution">
    <text evidence="1">The sequence shown here is derived from an EMBL/GenBank/DDBJ whole genome shotgun (WGS) entry which is preliminary data.</text>
</comment>